<dbReference type="RefSeq" id="WP_071656963.1">
    <property type="nucleotide sequence ID" value="NZ_MLCF01000064.1"/>
</dbReference>
<keyword evidence="4" id="KW-1185">Reference proteome</keyword>
<evidence type="ECO:0000313" key="3">
    <source>
        <dbReference type="EMBL" id="OIV37061.1"/>
    </source>
</evidence>
<dbReference type="AlphaFoldDB" id="A0A1J7BER0"/>
<reference evidence="3 4" key="1">
    <citation type="submission" date="2016-10" db="EMBL/GenBank/DDBJ databases">
        <title>Genome sequence of Streptomyces gilvigriseus MUSC 26.</title>
        <authorList>
            <person name="Lee L.-H."/>
            <person name="Ser H.-L."/>
        </authorList>
    </citation>
    <scope>NUCLEOTIDE SEQUENCE [LARGE SCALE GENOMIC DNA]</scope>
    <source>
        <strain evidence="3 4">MUSC 26</strain>
    </source>
</reference>
<gene>
    <name evidence="3" type="ORF">BIV57_12910</name>
</gene>
<dbReference type="STRING" id="1428644.BIV57_12910"/>
<evidence type="ECO:0000256" key="1">
    <source>
        <dbReference type="ARBA" id="ARBA00007768"/>
    </source>
</evidence>
<comment type="similarity">
    <text evidence="1">Belongs to the CutC family.</text>
</comment>
<dbReference type="InterPro" id="IPR036822">
    <property type="entry name" value="CutC-like_dom_sf"/>
</dbReference>
<dbReference type="InterPro" id="IPR005627">
    <property type="entry name" value="CutC-like"/>
</dbReference>
<dbReference type="PANTHER" id="PTHR12598:SF0">
    <property type="entry name" value="COPPER HOMEOSTASIS PROTEIN CUTC HOMOLOG"/>
    <property type="match status" value="1"/>
</dbReference>
<evidence type="ECO:0000256" key="2">
    <source>
        <dbReference type="ARBA" id="ARBA00019014"/>
    </source>
</evidence>
<organism evidence="3 4">
    <name type="scientific">Mangrovactinospora gilvigrisea</name>
    <dbReference type="NCBI Taxonomy" id="1428644"/>
    <lineage>
        <taxon>Bacteria</taxon>
        <taxon>Bacillati</taxon>
        <taxon>Actinomycetota</taxon>
        <taxon>Actinomycetes</taxon>
        <taxon>Kitasatosporales</taxon>
        <taxon>Streptomycetaceae</taxon>
        <taxon>Mangrovactinospora</taxon>
    </lineage>
</organism>
<dbReference type="SUPFAM" id="SSF110395">
    <property type="entry name" value="CutC-like"/>
    <property type="match status" value="1"/>
</dbReference>
<dbReference type="Pfam" id="PF03932">
    <property type="entry name" value="CutC"/>
    <property type="match status" value="1"/>
</dbReference>
<accession>A0A1J7BER0</accession>
<proteinExistence type="inferred from homology"/>
<dbReference type="GO" id="GO:0005507">
    <property type="term" value="F:copper ion binding"/>
    <property type="evidence" value="ECO:0007669"/>
    <property type="project" value="TreeGrafter"/>
</dbReference>
<sequence>MSRPILFEVIATGADDARAAVAGGADRLEIVRDMAADGLTPDPAGFAEIRAAVDVPLRVMLRAEDSFAAGGPEGVDALRDAAAALRREGAEEFVLGFLTPDGEVDVDAVKGVVDALEGCRWTFHRAVDRVRDRDAAREALAGLPGLDTFLTAGSADGVPAGMPVLEREAGRGGPRLLVGGGLKLEHVPGLKGFGVDAFHVGSAVRGGSWAAPVDAAKVEVWRTALDG</sequence>
<dbReference type="PANTHER" id="PTHR12598">
    <property type="entry name" value="COPPER HOMEOSTASIS PROTEIN CUTC"/>
    <property type="match status" value="1"/>
</dbReference>
<comment type="caution">
    <text evidence="3">The sequence shown here is derived from an EMBL/GenBank/DDBJ whole genome shotgun (WGS) entry which is preliminary data.</text>
</comment>
<name>A0A1J7BER0_9ACTN</name>
<dbReference type="Proteomes" id="UP000243342">
    <property type="component" value="Unassembled WGS sequence"/>
</dbReference>
<dbReference type="OrthoDB" id="9815677at2"/>
<dbReference type="EMBL" id="MLCF01000064">
    <property type="protein sequence ID" value="OIV37061.1"/>
    <property type="molecule type" value="Genomic_DNA"/>
</dbReference>
<evidence type="ECO:0000313" key="4">
    <source>
        <dbReference type="Proteomes" id="UP000243342"/>
    </source>
</evidence>
<protein>
    <recommendedName>
        <fullName evidence="2">Copper homeostasis protein cutC homolog</fullName>
    </recommendedName>
</protein>
<dbReference type="Gene3D" id="3.20.20.380">
    <property type="entry name" value="Copper homeostasis (CutC) domain"/>
    <property type="match status" value="1"/>
</dbReference>